<sequence>MTVDGGCGTLRGVATAPADSGPVPIALRAETENVCTTPFWRPVIRHVVTVTVHVAPPGDAVTV</sequence>
<evidence type="ECO:0000313" key="1">
    <source>
        <dbReference type="EMBL" id="CAB4582498.1"/>
    </source>
</evidence>
<dbReference type="AlphaFoldDB" id="A0A6J6FD71"/>
<gene>
    <name evidence="1" type="ORF">UFOPK1493_03183</name>
</gene>
<protein>
    <submittedName>
        <fullName evidence="1">Unannotated protein</fullName>
    </submittedName>
</protein>
<name>A0A6J6FD71_9ZZZZ</name>
<accession>A0A6J6FD71</accession>
<dbReference type="EMBL" id="CAEZSR010000163">
    <property type="protein sequence ID" value="CAB4582498.1"/>
    <property type="molecule type" value="Genomic_DNA"/>
</dbReference>
<organism evidence="1">
    <name type="scientific">freshwater metagenome</name>
    <dbReference type="NCBI Taxonomy" id="449393"/>
    <lineage>
        <taxon>unclassified sequences</taxon>
        <taxon>metagenomes</taxon>
        <taxon>ecological metagenomes</taxon>
    </lineage>
</organism>
<reference evidence="1" key="1">
    <citation type="submission" date="2020-05" db="EMBL/GenBank/DDBJ databases">
        <authorList>
            <person name="Chiriac C."/>
            <person name="Salcher M."/>
            <person name="Ghai R."/>
            <person name="Kavagutti S V."/>
        </authorList>
    </citation>
    <scope>NUCLEOTIDE SEQUENCE</scope>
</reference>
<proteinExistence type="predicted"/>